<dbReference type="SUPFAM" id="SSF82679">
    <property type="entry name" value="N-utilization substance G protein NusG, N-terminal domain"/>
    <property type="match status" value="1"/>
</dbReference>
<dbReference type="AlphaFoldDB" id="A0A1Y4JQI6"/>
<feature type="domain" description="NusG-like N-terminal" evidence="4">
    <location>
        <begin position="8"/>
        <end position="103"/>
    </location>
</feature>
<sequence length="171" mass="19409">MLTTSDHKHWHAVYVRHNTEFKVETWLREQGVEVYLPVQDVFREYAGKRVKVTKPVIAGMVFVCLSRSELSVVEQAPNVHHFFSKRGTNAPLVIPDQQMADFRFMVDLSDTSILMVNEPIAPGTMVTVAKGSMQGVRGEMVKYESKYYMAVRLQELGCALVSVPVSYVRRG</sequence>
<dbReference type="GO" id="GO:0031564">
    <property type="term" value="P:transcription antitermination"/>
    <property type="evidence" value="ECO:0007669"/>
    <property type="project" value="UniProtKB-KW"/>
</dbReference>
<comment type="caution">
    <text evidence="5">The sequence shown here is derived from an EMBL/GenBank/DDBJ whole genome shotgun (WGS) entry which is preliminary data.</text>
</comment>
<dbReference type="Gene3D" id="3.30.70.940">
    <property type="entry name" value="NusG, N-terminal domain"/>
    <property type="match status" value="1"/>
</dbReference>
<dbReference type="GO" id="GO:0006354">
    <property type="term" value="P:DNA-templated transcription elongation"/>
    <property type="evidence" value="ECO:0007669"/>
    <property type="project" value="InterPro"/>
</dbReference>
<dbReference type="InterPro" id="IPR006645">
    <property type="entry name" value="NGN-like_dom"/>
</dbReference>
<keyword evidence="2" id="KW-0805">Transcription regulation</keyword>
<evidence type="ECO:0000256" key="1">
    <source>
        <dbReference type="ARBA" id="ARBA00022814"/>
    </source>
</evidence>
<dbReference type="Proteomes" id="UP000196587">
    <property type="component" value="Unassembled WGS sequence"/>
</dbReference>
<dbReference type="PANTHER" id="PTHR30265">
    <property type="entry name" value="RHO-INTERACTING TRANSCRIPTION TERMINATION FACTOR NUSG"/>
    <property type="match status" value="1"/>
</dbReference>
<dbReference type="EMBL" id="NFKE01000004">
    <property type="protein sequence ID" value="OUP34793.1"/>
    <property type="molecule type" value="Genomic_DNA"/>
</dbReference>
<gene>
    <name evidence="5" type="ORF">B5F24_06330</name>
</gene>
<protein>
    <submittedName>
        <fullName evidence="5">Antitermination protein NusG</fullName>
    </submittedName>
</protein>
<evidence type="ECO:0000259" key="4">
    <source>
        <dbReference type="Pfam" id="PF02357"/>
    </source>
</evidence>
<name>A0A1Y4JQI6_9BACE</name>
<dbReference type="Pfam" id="PF02357">
    <property type="entry name" value="NusG"/>
    <property type="match status" value="1"/>
</dbReference>
<keyword evidence="3" id="KW-0804">Transcription</keyword>
<dbReference type="PANTHER" id="PTHR30265:SF4">
    <property type="entry name" value="KOW MOTIF FAMILY PROTEIN, EXPRESSED"/>
    <property type="match status" value="1"/>
</dbReference>
<reference evidence="6" key="1">
    <citation type="submission" date="2017-04" db="EMBL/GenBank/DDBJ databases">
        <title>Function of individual gut microbiota members based on whole genome sequencing of pure cultures obtained from chicken caecum.</title>
        <authorList>
            <person name="Medvecky M."/>
            <person name="Cejkova D."/>
            <person name="Polansky O."/>
            <person name="Karasova D."/>
            <person name="Kubasova T."/>
            <person name="Cizek A."/>
            <person name="Rychlik I."/>
        </authorList>
    </citation>
    <scope>NUCLEOTIDE SEQUENCE [LARGE SCALE GENOMIC DNA]</scope>
    <source>
        <strain evidence="6">An189</strain>
    </source>
</reference>
<dbReference type="RefSeq" id="WP_087412446.1">
    <property type="nucleotide sequence ID" value="NZ_NFKE01000004.1"/>
</dbReference>
<dbReference type="NCBIfam" id="NF033644">
    <property type="entry name" value="antiterm_UpxY"/>
    <property type="match status" value="1"/>
</dbReference>
<evidence type="ECO:0000313" key="5">
    <source>
        <dbReference type="EMBL" id="OUP34793.1"/>
    </source>
</evidence>
<evidence type="ECO:0000256" key="2">
    <source>
        <dbReference type="ARBA" id="ARBA00023015"/>
    </source>
</evidence>
<dbReference type="CDD" id="cd09895">
    <property type="entry name" value="NGN_SP_UpxY"/>
    <property type="match status" value="1"/>
</dbReference>
<evidence type="ECO:0000313" key="6">
    <source>
        <dbReference type="Proteomes" id="UP000196587"/>
    </source>
</evidence>
<organism evidence="5 6">
    <name type="scientific">Bacteroides clarus</name>
    <dbReference type="NCBI Taxonomy" id="626929"/>
    <lineage>
        <taxon>Bacteria</taxon>
        <taxon>Pseudomonadati</taxon>
        <taxon>Bacteroidota</taxon>
        <taxon>Bacteroidia</taxon>
        <taxon>Bacteroidales</taxon>
        <taxon>Bacteroidaceae</taxon>
        <taxon>Bacteroides</taxon>
    </lineage>
</organism>
<proteinExistence type="predicted"/>
<keyword evidence="1" id="KW-0889">Transcription antitermination</keyword>
<dbReference type="InterPro" id="IPR043425">
    <property type="entry name" value="NusG-like"/>
</dbReference>
<evidence type="ECO:0000256" key="3">
    <source>
        <dbReference type="ARBA" id="ARBA00023163"/>
    </source>
</evidence>
<dbReference type="InterPro" id="IPR036735">
    <property type="entry name" value="NGN_dom_sf"/>
</dbReference>
<accession>A0A1Y4JQI6</accession>